<accession>A0AAP0CYV1</accession>
<dbReference type="InterPro" id="IPR011320">
    <property type="entry name" value="RNase_H1_N"/>
</dbReference>
<dbReference type="EMBL" id="JBCNJP010000017">
    <property type="protein sequence ID" value="KAK9065404.1"/>
    <property type="molecule type" value="Genomic_DNA"/>
</dbReference>
<name>A0AAP0CYV1_9ASTR</name>
<feature type="compositionally biased region" description="Acidic residues" evidence="1">
    <location>
        <begin position="910"/>
        <end position="921"/>
    </location>
</feature>
<feature type="compositionally biased region" description="Basic and acidic residues" evidence="1">
    <location>
        <begin position="874"/>
        <end position="887"/>
    </location>
</feature>
<dbReference type="SUPFAM" id="SSF54001">
    <property type="entry name" value="Cysteine proteinases"/>
    <property type="match status" value="1"/>
</dbReference>
<sequence>MISDFYKQEQSFMDQDMKSQYKRGRVDWSEAGTSTANVMGREPWTKPTVTYQQESNIIGHGNRLPIGYIYSSNMLLLEQQKPQLWYDEILTWEQTVMDRKSKGKDKLIQPIKLKRYSSPMSISSEDEDNNTEKLLNQSMQADKIYSQRQAASSYDCLENITQVFLPTTPVHNSTKQVYSPTSVVYNPTEIYKQSPTRRLPPSIKPKNLQFKQVDTSPTNQVITFGNYSLPKCNDHNTKFRPIIGLSLTEKQQCLLDNLWHIQTMPQASSFKVQVLNALSIYFQEQTVKIPEKQKPKFTHYIIFRGNKLGIFNKWETVAKYINCYGPIYKGYYSFAEALKAARDHFGVDSFFIEAEEVPTFSEIAKINPEQLIKTQEDVIAKLQEQLIQQEKSTSIHVQLENNVLKHKITILEAKNTQLLQQLERKEVFINRDFNSFKARILDTPWKECFKKVTQHFPEFEQIVSQKICTEFPIVLYELQQKLVKIAFNEESYKGIKVVERIDDEGEGTGLLLLQISLHITDMPDEEIIQFYHNGKTNNSSDEFETDGDFEIPKPSKKKTCETKTSNIELKATGDIGRQYKEKTSEAQEYVPFTGESMASLSISSVPTKLGYWLLSNYDHKTNMLNIGSEKLKLTAQIVNRILGIPMGKLEVDEVDKGAYVDPVILEWRCQWGAKSGLKTVKDVLTRIKETTNHGRQFKLNVLVVIISTIAEITKQSTVNMRCLKSITKDGVCTEYNWCKYVVTCLNRTKESWNGNEYYNGPITFLVLWYADHVLSKKNQKGDIKLAIERYTTETLKELEMDLVRRFEKVEVVKGNKRKRASNQEVKKEENVIEVDEEESSDDESVRIITRSAAKKKERVVYSVAATSSSTDSASADKRAAGTDAHLDDDADADGDEEKERPAGSGSHGDEDTDADGDEESESPAGSDASEDEDSEMEMSRNKTIHSNDVDDHSYFKDTTEGLSAFASIGLLSEPLHPRNELDWVYLLRKKTKELDKFVEEVDKLIEESIEVYPGSESISEVICQWQSRLTKYGSRKCPEQRDDDEGLNINKGSDVGVEGMTAETSEKEDMGARRVVEDDAGGFVGEGVPAETTEKEEIGAGKLVKEDAGGVVGEGVPAETTEQEEIVAGKLVKEDAGVVGGEGVPAETPEKDEIGAWKVVEQDDLVDTATKSVGVTKVDIAAQEDMGKTEEMTRYGSQNITATCMQEMVDYADSVEQGLKHKGKRDKASGLPSFDLNISQLTPSSSPADDVNVGVLISKLPFLAEEEKNKDMFKTPVQAQPIHQQQSSQFYTRKNTGTMVLTPVPLDKFNPAEVHDKADCDVDNLVAANVTKSTTCAGEEPVVTDDKAIIKSEARHLKPLVVLPPEQEQHQRRQRLTKLADALKSPYKDRKVNVGSRITKLEGDIFECFLYGQGQESEKVFQTAAGNILKRKHLHSLYADEYVDENILNCWVQVLNNEENAKSSDSPARLFCTCDVLSEDNFKTQCTPQERADIMEINIQSCLESSAYKSMRKVDLLFCPIQQHNVFYVVCFDFVKPAIEIMDNRRDNAAVHTKYGNRPIVLRDTLARYLSKVCPLRSKKIKTCLPKRMTMSWRTTKNKFDSGIFAMRHMETYMGGPAGQWKEVFTDESGKQNTEISGLRVKYLSKMLLSDVNLLKKDVQIKSANFQSLNEADKNKWHDKWVKQIRDRKMQNATAKYMFTS</sequence>
<evidence type="ECO:0000256" key="1">
    <source>
        <dbReference type="SAM" id="MobiDB-lite"/>
    </source>
</evidence>
<protein>
    <recommendedName>
        <fullName evidence="2">Ribonuclease H1 N-terminal domain-containing protein</fullName>
    </recommendedName>
</protein>
<dbReference type="Pfam" id="PF01693">
    <property type="entry name" value="Cauli_VI"/>
    <property type="match status" value="1"/>
</dbReference>
<comment type="caution">
    <text evidence="3">The sequence shown here is derived from an EMBL/GenBank/DDBJ whole genome shotgun (WGS) entry which is preliminary data.</text>
</comment>
<feature type="region of interest" description="Disordered" evidence="1">
    <location>
        <begin position="858"/>
        <end position="952"/>
    </location>
</feature>
<reference evidence="3 4" key="1">
    <citation type="submission" date="2024-04" db="EMBL/GenBank/DDBJ databases">
        <title>The reference genome of an endangered Asteraceae, Deinandra increscens subsp. villosa, native to the Central Coast of California.</title>
        <authorList>
            <person name="Guilliams M."/>
            <person name="Hasenstab-Lehman K."/>
            <person name="Meyer R."/>
            <person name="Mcevoy S."/>
        </authorList>
    </citation>
    <scope>NUCLEOTIDE SEQUENCE [LARGE SCALE GENOMIC DNA]</scope>
    <source>
        <tissue evidence="3">Leaf</tissue>
    </source>
</reference>
<feature type="compositionally biased region" description="Low complexity" evidence="1">
    <location>
        <begin position="862"/>
        <end position="873"/>
    </location>
</feature>
<organism evidence="3 4">
    <name type="scientific">Deinandra increscens subsp. villosa</name>
    <dbReference type="NCBI Taxonomy" id="3103831"/>
    <lineage>
        <taxon>Eukaryota</taxon>
        <taxon>Viridiplantae</taxon>
        <taxon>Streptophyta</taxon>
        <taxon>Embryophyta</taxon>
        <taxon>Tracheophyta</taxon>
        <taxon>Spermatophyta</taxon>
        <taxon>Magnoliopsida</taxon>
        <taxon>eudicotyledons</taxon>
        <taxon>Gunneridae</taxon>
        <taxon>Pentapetalae</taxon>
        <taxon>asterids</taxon>
        <taxon>campanulids</taxon>
        <taxon>Asterales</taxon>
        <taxon>Asteraceae</taxon>
        <taxon>Asteroideae</taxon>
        <taxon>Heliantheae alliance</taxon>
        <taxon>Madieae</taxon>
        <taxon>Madiinae</taxon>
        <taxon>Deinandra</taxon>
    </lineage>
</organism>
<feature type="compositionally biased region" description="Basic and acidic residues" evidence="1">
    <location>
        <begin position="937"/>
        <end position="952"/>
    </location>
</feature>
<evidence type="ECO:0000313" key="3">
    <source>
        <dbReference type="EMBL" id="KAK9065404.1"/>
    </source>
</evidence>
<evidence type="ECO:0000313" key="4">
    <source>
        <dbReference type="Proteomes" id="UP001408789"/>
    </source>
</evidence>
<gene>
    <name evidence="3" type="ORF">SSX86_016787</name>
</gene>
<feature type="domain" description="Ribonuclease H1 N-terminal" evidence="2">
    <location>
        <begin position="300"/>
        <end position="339"/>
    </location>
</feature>
<dbReference type="Proteomes" id="UP001408789">
    <property type="component" value="Unassembled WGS sequence"/>
</dbReference>
<dbReference type="PANTHER" id="PTHR34835:SF90">
    <property type="entry name" value="AMINOTRANSFERASE-LIKE PLANT MOBILE DOMAIN-CONTAINING PROTEIN"/>
    <property type="match status" value="1"/>
</dbReference>
<keyword evidence="4" id="KW-1185">Reference proteome</keyword>
<proteinExistence type="predicted"/>
<evidence type="ECO:0000259" key="2">
    <source>
        <dbReference type="Pfam" id="PF01693"/>
    </source>
</evidence>
<dbReference type="Gene3D" id="3.40.395.10">
    <property type="entry name" value="Adenoviral Proteinase, Chain A"/>
    <property type="match status" value="1"/>
</dbReference>
<dbReference type="PANTHER" id="PTHR34835">
    <property type="entry name" value="OS07G0283600 PROTEIN-RELATED"/>
    <property type="match status" value="1"/>
</dbReference>
<dbReference type="InterPro" id="IPR038765">
    <property type="entry name" value="Papain-like_cys_pep_sf"/>
</dbReference>